<evidence type="ECO:0000313" key="7">
    <source>
        <dbReference type="EMBL" id="SEJ79682.1"/>
    </source>
</evidence>
<dbReference type="Gene3D" id="1.10.287.470">
    <property type="entry name" value="Helix hairpin bin"/>
    <property type="match status" value="1"/>
</dbReference>
<evidence type="ECO:0000313" key="8">
    <source>
        <dbReference type="Proteomes" id="UP000199403"/>
    </source>
</evidence>
<keyword evidence="2 3" id="KW-0175">Coiled coil</keyword>
<evidence type="ECO:0000256" key="2">
    <source>
        <dbReference type="ARBA" id="ARBA00023054"/>
    </source>
</evidence>
<feature type="domain" description="YknX-like beta-barrel" evidence="6">
    <location>
        <begin position="286"/>
        <end position="353"/>
    </location>
</feature>
<organism evidence="7 8">
    <name type="scientific">Cyclobacterium xiamenense</name>
    <dbReference type="NCBI Taxonomy" id="1297121"/>
    <lineage>
        <taxon>Bacteria</taxon>
        <taxon>Pseudomonadati</taxon>
        <taxon>Bacteroidota</taxon>
        <taxon>Cytophagia</taxon>
        <taxon>Cytophagales</taxon>
        <taxon>Cyclobacteriaceae</taxon>
        <taxon>Cyclobacterium</taxon>
    </lineage>
</organism>
<keyword evidence="5" id="KW-0812">Transmembrane</keyword>
<dbReference type="GO" id="GO:0030313">
    <property type="term" value="C:cell envelope"/>
    <property type="evidence" value="ECO:0007669"/>
    <property type="project" value="UniProtKB-SubCell"/>
</dbReference>
<dbReference type="Gene3D" id="2.40.30.170">
    <property type="match status" value="1"/>
</dbReference>
<dbReference type="InterPro" id="IPR050465">
    <property type="entry name" value="UPF0194_transport"/>
</dbReference>
<evidence type="ECO:0000256" key="4">
    <source>
        <dbReference type="SAM" id="MobiDB-lite"/>
    </source>
</evidence>
<keyword evidence="5" id="KW-0472">Membrane</keyword>
<evidence type="ECO:0000256" key="1">
    <source>
        <dbReference type="ARBA" id="ARBA00004196"/>
    </source>
</evidence>
<reference evidence="8" key="1">
    <citation type="submission" date="2016-10" db="EMBL/GenBank/DDBJ databases">
        <authorList>
            <person name="Varghese N."/>
            <person name="Submissions S."/>
        </authorList>
    </citation>
    <scope>NUCLEOTIDE SEQUENCE [LARGE SCALE GENOMIC DNA]</scope>
    <source>
        <strain evidence="8">IBRC-M 10761</strain>
    </source>
</reference>
<dbReference type="Proteomes" id="UP000199403">
    <property type="component" value="Unassembled WGS sequence"/>
</dbReference>
<dbReference type="InterPro" id="IPR058636">
    <property type="entry name" value="Beta-barrel_YknX"/>
</dbReference>
<proteinExistence type="predicted"/>
<feature type="transmembrane region" description="Helical" evidence="5">
    <location>
        <begin position="26"/>
        <end position="44"/>
    </location>
</feature>
<dbReference type="EMBL" id="FNZH01000014">
    <property type="protein sequence ID" value="SEJ79682.1"/>
    <property type="molecule type" value="Genomic_DNA"/>
</dbReference>
<sequence length="464" mass="52597">MLIGKDLIDEKVTFEPVNNRKMKKNLIYVAIGSVIVIGALYYFFASGSAGVENDILATVNKGEFRVEITTSGELEALRSVQVFGPAEARRFRIGNFTIDKMVDEGTVVKKGDFICSIDKTELFGRLEDRRLDLEQTRAQYEQIQLDTSLNLRVERDNILNQEYIVQEQELILEQSQFEPPAIIKQNEYNVEKAKRELDQARERYRIKSLQEKARMMEIAAKLREDELEVEQMVEVLDKFVVTAPQDGMVIYVDYRGSKVKEGSQISSWNPVVATLPDLTTMQSITYVNEVDIRRVKVGQKVELGMDAFPDKRYTGEVTKVANVGQQRPNSDAKVFEVMVIVNESDPMLRPSMTSSNTIIADQLNEVLYVPLEAVNVENDSINYVYLRNGVKQEVLLGMTNANDVVIEKGLNDGDYVYLNTPNWGSNLTVNLLEELNGKRNLDNKDEEPVAEVPSFGQRRSTPAP</sequence>
<evidence type="ECO:0000256" key="3">
    <source>
        <dbReference type="SAM" id="Coils"/>
    </source>
</evidence>
<keyword evidence="5" id="KW-1133">Transmembrane helix</keyword>
<evidence type="ECO:0000256" key="5">
    <source>
        <dbReference type="SAM" id="Phobius"/>
    </source>
</evidence>
<dbReference type="PANTHER" id="PTHR32347">
    <property type="entry name" value="EFFLUX SYSTEM COMPONENT YKNX-RELATED"/>
    <property type="match status" value="1"/>
</dbReference>
<accession>A0A1H7BY93</accession>
<gene>
    <name evidence="7" type="ORF">SAMN05192553_11411</name>
</gene>
<name>A0A1H7BY93_9BACT</name>
<dbReference type="STRING" id="1416801.SAMN05192553_11411"/>
<dbReference type="AlphaFoldDB" id="A0A1H7BY93"/>
<dbReference type="Gene3D" id="2.40.50.100">
    <property type="match status" value="1"/>
</dbReference>
<dbReference type="Pfam" id="PF25990">
    <property type="entry name" value="Beta-barrel_YknX"/>
    <property type="match status" value="1"/>
</dbReference>
<protein>
    <submittedName>
        <fullName evidence="7">HlyD membrane-fusion protein of T1SS</fullName>
    </submittedName>
</protein>
<dbReference type="Gene3D" id="6.20.50.140">
    <property type="match status" value="1"/>
</dbReference>
<feature type="region of interest" description="Disordered" evidence="4">
    <location>
        <begin position="439"/>
        <end position="464"/>
    </location>
</feature>
<feature type="coiled-coil region" evidence="3">
    <location>
        <begin position="183"/>
        <end position="210"/>
    </location>
</feature>
<comment type="subcellular location">
    <subcellularLocation>
        <location evidence="1">Cell envelope</location>
    </subcellularLocation>
</comment>
<dbReference type="PANTHER" id="PTHR32347:SF23">
    <property type="entry name" value="BLL5650 PROTEIN"/>
    <property type="match status" value="1"/>
</dbReference>
<evidence type="ECO:0000259" key="6">
    <source>
        <dbReference type="Pfam" id="PF25990"/>
    </source>
</evidence>
<keyword evidence="8" id="KW-1185">Reference proteome</keyword>